<name>A0A9J5YJ38_SOLCO</name>
<dbReference type="EMBL" id="JACXVP010000006">
    <property type="protein sequence ID" value="KAG5599672.1"/>
    <property type="molecule type" value="Genomic_DNA"/>
</dbReference>
<feature type="compositionally biased region" description="Low complexity" evidence="1">
    <location>
        <begin position="91"/>
        <end position="104"/>
    </location>
</feature>
<evidence type="ECO:0008006" key="4">
    <source>
        <dbReference type="Google" id="ProtNLM"/>
    </source>
</evidence>
<evidence type="ECO:0000313" key="3">
    <source>
        <dbReference type="Proteomes" id="UP000824120"/>
    </source>
</evidence>
<accession>A0A9J5YJ38</accession>
<organism evidence="2 3">
    <name type="scientific">Solanum commersonii</name>
    <name type="common">Commerson's wild potato</name>
    <name type="synonym">Commerson's nightshade</name>
    <dbReference type="NCBI Taxonomy" id="4109"/>
    <lineage>
        <taxon>Eukaryota</taxon>
        <taxon>Viridiplantae</taxon>
        <taxon>Streptophyta</taxon>
        <taxon>Embryophyta</taxon>
        <taxon>Tracheophyta</taxon>
        <taxon>Spermatophyta</taxon>
        <taxon>Magnoliopsida</taxon>
        <taxon>eudicotyledons</taxon>
        <taxon>Gunneridae</taxon>
        <taxon>Pentapetalae</taxon>
        <taxon>asterids</taxon>
        <taxon>lamiids</taxon>
        <taxon>Solanales</taxon>
        <taxon>Solanaceae</taxon>
        <taxon>Solanoideae</taxon>
        <taxon>Solaneae</taxon>
        <taxon>Solanum</taxon>
    </lineage>
</organism>
<dbReference type="Proteomes" id="UP000824120">
    <property type="component" value="Chromosome 6"/>
</dbReference>
<dbReference type="AlphaFoldDB" id="A0A9J5YJ38"/>
<gene>
    <name evidence="2" type="ORF">H5410_031042</name>
</gene>
<evidence type="ECO:0000313" key="2">
    <source>
        <dbReference type="EMBL" id="KAG5599672.1"/>
    </source>
</evidence>
<comment type="caution">
    <text evidence="2">The sequence shown here is derived from an EMBL/GenBank/DDBJ whole genome shotgun (WGS) entry which is preliminary data.</text>
</comment>
<proteinExistence type="predicted"/>
<protein>
    <recommendedName>
        <fullName evidence="4">Polyprotein protein</fullName>
    </recommendedName>
</protein>
<reference evidence="2 3" key="1">
    <citation type="submission" date="2020-09" db="EMBL/GenBank/DDBJ databases">
        <title>De no assembly of potato wild relative species, Solanum commersonii.</title>
        <authorList>
            <person name="Cho K."/>
        </authorList>
    </citation>
    <scope>NUCLEOTIDE SEQUENCE [LARGE SCALE GENOMIC DNA]</scope>
    <source>
        <strain evidence="2">LZ3.2</strain>
        <tissue evidence="2">Leaf</tissue>
    </source>
</reference>
<feature type="region of interest" description="Disordered" evidence="1">
    <location>
        <begin position="70"/>
        <end position="104"/>
    </location>
</feature>
<sequence>MIEATIIAALTPLQTYIDTLTMRVEAYESKQGGSSKISALKVEVAELRKDVVHLKSTDFNTLIGDVDDLDAPETSKMPSATIGDIPKNETQQMMSQMQRQMRSK</sequence>
<evidence type="ECO:0000256" key="1">
    <source>
        <dbReference type="SAM" id="MobiDB-lite"/>
    </source>
</evidence>
<keyword evidence="3" id="KW-1185">Reference proteome</keyword>